<feature type="region of interest" description="Disordered" evidence="13">
    <location>
        <begin position="45"/>
        <end position="103"/>
    </location>
</feature>
<keyword evidence="5" id="KW-0479">Metal-binding</keyword>
<dbReference type="InterPro" id="IPR050681">
    <property type="entry name" value="CDF/SLC30A"/>
</dbReference>
<reference evidence="17 18" key="1">
    <citation type="journal article" date="2018" name="Nat. Ecol. Evol.">
        <title>Genomic signatures of mitonuclear coevolution across populations of Tigriopus californicus.</title>
        <authorList>
            <person name="Barreto F.S."/>
            <person name="Watson E.T."/>
            <person name="Lima T.G."/>
            <person name="Willett C.S."/>
            <person name="Edmands S."/>
            <person name="Li W."/>
            <person name="Burton R.S."/>
        </authorList>
    </citation>
    <scope>NUCLEOTIDE SEQUENCE [LARGE SCALE GENOMIC DNA]</scope>
    <source>
        <strain evidence="17 18">San Diego</strain>
    </source>
</reference>
<evidence type="ECO:0000256" key="9">
    <source>
        <dbReference type="ARBA" id="ARBA00023065"/>
    </source>
</evidence>
<evidence type="ECO:0000259" key="15">
    <source>
        <dbReference type="Pfam" id="PF01545"/>
    </source>
</evidence>
<dbReference type="EMBL" id="VCGU01000008">
    <property type="protein sequence ID" value="TRY72461.1"/>
    <property type="molecule type" value="Genomic_DNA"/>
</dbReference>
<evidence type="ECO:0000313" key="17">
    <source>
        <dbReference type="EMBL" id="TRY72461.1"/>
    </source>
</evidence>
<dbReference type="Pfam" id="PF01545">
    <property type="entry name" value="Cation_efflux"/>
    <property type="match status" value="1"/>
</dbReference>
<evidence type="ECO:0000256" key="1">
    <source>
        <dbReference type="ARBA" id="ARBA00004638"/>
    </source>
</evidence>
<evidence type="ECO:0000256" key="14">
    <source>
        <dbReference type="SAM" id="Phobius"/>
    </source>
</evidence>
<keyword evidence="10 14" id="KW-0472">Membrane</keyword>
<keyword evidence="3" id="KW-0813">Transport</keyword>
<evidence type="ECO:0000256" key="4">
    <source>
        <dbReference type="ARBA" id="ARBA00022692"/>
    </source>
</evidence>
<dbReference type="GO" id="GO:0030658">
    <property type="term" value="C:transport vesicle membrane"/>
    <property type="evidence" value="ECO:0007669"/>
    <property type="project" value="UniProtKB-SubCell"/>
</dbReference>
<evidence type="ECO:0008006" key="19">
    <source>
        <dbReference type="Google" id="ProtNLM"/>
    </source>
</evidence>
<dbReference type="InterPro" id="IPR036837">
    <property type="entry name" value="Cation_efflux_CTD_sf"/>
</dbReference>
<dbReference type="InterPro" id="IPR002524">
    <property type="entry name" value="Cation_efflux"/>
</dbReference>
<evidence type="ECO:0000256" key="2">
    <source>
        <dbReference type="ARBA" id="ARBA00008873"/>
    </source>
</evidence>
<evidence type="ECO:0000256" key="7">
    <source>
        <dbReference type="ARBA" id="ARBA00022906"/>
    </source>
</evidence>
<sequence>MSHQLSNPEMSGASQASPRLAIPDVDLIGNAPVEDDDMPEATADYRRSNRRNHRQNGLSENQSNARTYSISFRDDGGSFIEEIGRRSENRNQRRDPNQRFRRNSVTITNRMAVEPSTEDESAPLLSQSVGSPSYSSMKDTFATEGAPVVNKDSTPFIFCIHGNKYGVARCCEDIANDSIPHSGPTSLTTESIEGGLTNRGFSSVEMERGRLDDDEANSDSSKGLHCHSHAKPHGIDKKARNKLLLALVLCFVFMIVEIVGGVISGSLAIMTDAAHLLTDVAAFCVSLFSIYMAGRPATQTMSFGYHRIEVLGAIVSVLLIWLVTGALVIVAIERIISGDFEIDAGIMLITSGLGLFMGCTLHQHAHSHGGSDDGHNHSHGGGQNINVTAAYIHVIGDFIQSLGVFVAALLIYFMPDWYLADPICTFLFSVLVLATTGNILKRTLQVLMEGIPNGVSFQVVQDTLNNVEGIVSVHNIRIWSLTTEKIAMSAHLAITPGTNAQNVLMEASQKIRVKYDIHEMTLQVENYQEDMRDCSNCQNPVK</sequence>
<evidence type="ECO:0000256" key="11">
    <source>
        <dbReference type="ARBA" id="ARBA00023329"/>
    </source>
</evidence>
<comment type="catalytic activity">
    <reaction evidence="12">
        <text>Zn(2+)(in) + 2 H(+)(out) = Zn(2+)(out) + 2 H(+)(in)</text>
        <dbReference type="Rhea" id="RHEA:72627"/>
        <dbReference type="ChEBI" id="CHEBI:15378"/>
        <dbReference type="ChEBI" id="CHEBI:29105"/>
    </reaction>
</comment>
<dbReference type="Gene3D" id="1.20.1510.10">
    <property type="entry name" value="Cation efflux protein transmembrane domain"/>
    <property type="match status" value="1"/>
</dbReference>
<feature type="transmembrane region" description="Helical" evidence="14">
    <location>
        <begin position="344"/>
        <end position="361"/>
    </location>
</feature>
<evidence type="ECO:0000256" key="6">
    <source>
        <dbReference type="ARBA" id="ARBA00022833"/>
    </source>
</evidence>
<evidence type="ECO:0000256" key="12">
    <source>
        <dbReference type="ARBA" id="ARBA00048349"/>
    </source>
</evidence>
<keyword evidence="8 14" id="KW-1133">Transmembrane helix</keyword>
<comment type="caution">
    <text evidence="17">The sequence shown here is derived from an EMBL/GenBank/DDBJ whole genome shotgun (WGS) entry which is preliminary data.</text>
</comment>
<keyword evidence="9" id="KW-0406">Ion transport</keyword>
<feature type="compositionally biased region" description="Basic and acidic residues" evidence="13">
    <location>
        <begin position="72"/>
        <end position="98"/>
    </location>
</feature>
<evidence type="ECO:0000313" key="18">
    <source>
        <dbReference type="Proteomes" id="UP000318571"/>
    </source>
</evidence>
<comment type="similarity">
    <text evidence="2">Belongs to the cation diffusion facilitator (CDF) transporter (TC 2.A.4) family. SLC30A subfamily.</text>
</comment>
<dbReference type="GO" id="GO:0005385">
    <property type="term" value="F:zinc ion transmembrane transporter activity"/>
    <property type="evidence" value="ECO:0007669"/>
    <property type="project" value="TreeGrafter"/>
</dbReference>
<feature type="domain" description="Cation efflux protein cytoplasmic" evidence="16">
    <location>
        <begin position="453"/>
        <end position="527"/>
    </location>
</feature>
<proteinExistence type="inferred from homology"/>
<feature type="region of interest" description="Disordered" evidence="13">
    <location>
        <begin position="210"/>
        <end position="233"/>
    </location>
</feature>
<dbReference type="GO" id="GO:0010043">
    <property type="term" value="P:response to zinc ion"/>
    <property type="evidence" value="ECO:0007669"/>
    <property type="project" value="TreeGrafter"/>
</dbReference>
<dbReference type="STRING" id="6832.A0A553P447"/>
<protein>
    <recommendedName>
        <fullName evidence="19">Cation efflux protein cytoplasmic domain-containing protein</fullName>
    </recommendedName>
</protein>
<dbReference type="AlphaFoldDB" id="A0A553P447"/>
<keyword evidence="11" id="KW-0968">Cytoplasmic vesicle</keyword>
<dbReference type="InterPro" id="IPR058533">
    <property type="entry name" value="Cation_efflux_TM"/>
</dbReference>
<feature type="region of interest" description="Disordered" evidence="13">
    <location>
        <begin position="1"/>
        <end position="20"/>
    </location>
</feature>
<dbReference type="InterPro" id="IPR027469">
    <property type="entry name" value="Cation_efflux_TMD_sf"/>
</dbReference>
<dbReference type="SUPFAM" id="SSF160240">
    <property type="entry name" value="Cation efflux protein cytoplasmic domain-like"/>
    <property type="match status" value="1"/>
</dbReference>
<evidence type="ECO:0000256" key="10">
    <source>
        <dbReference type="ARBA" id="ARBA00023136"/>
    </source>
</evidence>
<accession>A0A553P447</accession>
<feature type="transmembrane region" description="Helical" evidence="14">
    <location>
        <begin position="419"/>
        <end position="440"/>
    </location>
</feature>
<evidence type="ECO:0000256" key="13">
    <source>
        <dbReference type="SAM" id="MobiDB-lite"/>
    </source>
</evidence>
<dbReference type="PANTHER" id="PTHR11562">
    <property type="entry name" value="CATION EFFLUX PROTEIN/ ZINC TRANSPORTER"/>
    <property type="match status" value="1"/>
</dbReference>
<evidence type="ECO:0000256" key="3">
    <source>
        <dbReference type="ARBA" id="ARBA00022448"/>
    </source>
</evidence>
<dbReference type="NCBIfam" id="TIGR01297">
    <property type="entry name" value="CDF"/>
    <property type="match status" value="1"/>
</dbReference>
<keyword evidence="6" id="KW-0862">Zinc</keyword>
<dbReference type="Proteomes" id="UP000318571">
    <property type="component" value="Chromosome 7"/>
</dbReference>
<dbReference type="GO" id="GO:0005886">
    <property type="term" value="C:plasma membrane"/>
    <property type="evidence" value="ECO:0007669"/>
    <property type="project" value="TreeGrafter"/>
</dbReference>
<feature type="transmembrane region" description="Helical" evidence="14">
    <location>
        <begin position="276"/>
        <end position="298"/>
    </location>
</feature>
<dbReference type="FunFam" id="1.20.1510.10:FF:000002">
    <property type="entry name" value="zinc transporter 3 isoform X1"/>
    <property type="match status" value="1"/>
</dbReference>
<feature type="transmembrane region" description="Helical" evidence="14">
    <location>
        <begin position="390"/>
        <end position="413"/>
    </location>
</feature>
<feature type="compositionally biased region" description="Polar residues" evidence="13">
    <location>
        <begin position="55"/>
        <end position="70"/>
    </location>
</feature>
<dbReference type="GO" id="GO:0046872">
    <property type="term" value="F:metal ion binding"/>
    <property type="evidence" value="ECO:0007669"/>
    <property type="project" value="UniProtKB-KW"/>
</dbReference>
<organism evidence="17 18">
    <name type="scientific">Tigriopus californicus</name>
    <name type="common">Marine copepod</name>
    <dbReference type="NCBI Taxonomy" id="6832"/>
    <lineage>
        <taxon>Eukaryota</taxon>
        <taxon>Metazoa</taxon>
        <taxon>Ecdysozoa</taxon>
        <taxon>Arthropoda</taxon>
        <taxon>Crustacea</taxon>
        <taxon>Multicrustacea</taxon>
        <taxon>Hexanauplia</taxon>
        <taxon>Copepoda</taxon>
        <taxon>Harpacticoida</taxon>
        <taxon>Harpacticidae</taxon>
        <taxon>Tigriopus</taxon>
    </lineage>
</organism>
<keyword evidence="18" id="KW-1185">Reference proteome</keyword>
<dbReference type="InterPro" id="IPR027470">
    <property type="entry name" value="Cation_efflux_CTD"/>
</dbReference>
<name>A0A553P447_TIGCA</name>
<evidence type="ECO:0000256" key="5">
    <source>
        <dbReference type="ARBA" id="ARBA00022723"/>
    </source>
</evidence>
<feature type="transmembrane region" description="Helical" evidence="14">
    <location>
        <begin position="243"/>
        <end position="270"/>
    </location>
</feature>
<evidence type="ECO:0000256" key="8">
    <source>
        <dbReference type="ARBA" id="ARBA00022989"/>
    </source>
</evidence>
<comment type="subcellular location">
    <subcellularLocation>
        <location evidence="1">Cytoplasmic vesicle</location>
        <location evidence="1">Secretory vesicle membrane</location>
        <topology evidence="1">Multi-pass membrane protein</topology>
    </subcellularLocation>
</comment>
<keyword evidence="7" id="KW-0864">Zinc transport</keyword>
<feature type="compositionally biased region" description="Polar residues" evidence="13">
    <location>
        <begin position="1"/>
        <end position="17"/>
    </location>
</feature>
<keyword evidence="4 14" id="KW-0812">Transmembrane</keyword>
<dbReference type="Pfam" id="PF16916">
    <property type="entry name" value="ZT_dimer"/>
    <property type="match status" value="1"/>
</dbReference>
<gene>
    <name evidence="17" type="ORF">TCAL_10542</name>
</gene>
<feature type="domain" description="Cation efflux protein transmembrane" evidence="15">
    <location>
        <begin position="243"/>
        <end position="448"/>
    </location>
</feature>
<feature type="transmembrane region" description="Helical" evidence="14">
    <location>
        <begin position="310"/>
        <end position="332"/>
    </location>
</feature>
<dbReference type="SUPFAM" id="SSF161111">
    <property type="entry name" value="Cation efflux protein transmembrane domain-like"/>
    <property type="match status" value="1"/>
</dbReference>
<dbReference type="PANTHER" id="PTHR11562:SF17">
    <property type="entry name" value="RE54080P-RELATED"/>
    <property type="match status" value="1"/>
</dbReference>
<evidence type="ECO:0000259" key="16">
    <source>
        <dbReference type="Pfam" id="PF16916"/>
    </source>
</evidence>